<evidence type="ECO:0000313" key="2">
    <source>
        <dbReference type="Proteomes" id="UP000799764"/>
    </source>
</evidence>
<evidence type="ECO:0000313" key="1">
    <source>
        <dbReference type="EMBL" id="KAF2439403.1"/>
    </source>
</evidence>
<name>A0A9P4U7Q9_9PLEO</name>
<organism evidence="1 2">
    <name type="scientific">Karstenula rhodostoma CBS 690.94</name>
    <dbReference type="NCBI Taxonomy" id="1392251"/>
    <lineage>
        <taxon>Eukaryota</taxon>
        <taxon>Fungi</taxon>
        <taxon>Dikarya</taxon>
        <taxon>Ascomycota</taxon>
        <taxon>Pezizomycotina</taxon>
        <taxon>Dothideomycetes</taxon>
        <taxon>Pleosporomycetidae</taxon>
        <taxon>Pleosporales</taxon>
        <taxon>Massarineae</taxon>
        <taxon>Didymosphaeriaceae</taxon>
        <taxon>Karstenula</taxon>
    </lineage>
</organism>
<dbReference type="AlphaFoldDB" id="A0A9P4U7Q9"/>
<sequence length="154" mass="17505">MKRYNQSDRPLIPLLWGLASPAIGEYLRVRGMASKVTACWKCRPPLSLAWLCAWNGAPHRPDEKGLADKDQRSPFSKAVARAVKVLRWLRLGLHSRRAPTDWDLIAARGWCWCWCWCSTRKVGGERRANSAASLRLEQFTGRKRQATSRQGSDS</sequence>
<dbReference type="Proteomes" id="UP000799764">
    <property type="component" value="Unassembled WGS sequence"/>
</dbReference>
<reference evidence="1" key="1">
    <citation type="journal article" date="2020" name="Stud. Mycol.">
        <title>101 Dothideomycetes genomes: a test case for predicting lifestyles and emergence of pathogens.</title>
        <authorList>
            <person name="Haridas S."/>
            <person name="Albert R."/>
            <person name="Binder M."/>
            <person name="Bloem J."/>
            <person name="Labutti K."/>
            <person name="Salamov A."/>
            <person name="Andreopoulos B."/>
            <person name="Baker S."/>
            <person name="Barry K."/>
            <person name="Bills G."/>
            <person name="Bluhm B."/>
            <person name="Cannon C."/>
            <person name="Castanera R."/>
            <person name="Culley D."/>
            <person name="Daum C."/>
            <person name="Ezra D."/>
            <person name="Gonzalez J."/>
            <person name="Henrissat B."/>
            <person name="Kuo A."/>
            <person name="Liang C."/>
            <person name="Lipzen A."/>
            <person name="Lutzoni F."/>
            <person name="Magnuson J."/>
            <person name="Mondo S."/>
            <person name="Nolan M."/>
            <person name="Ohm R."/>
            <person name="Pangilinan J."/>
            <person name="Park H.-J."/>
            <person name="Ramirez L."/>
            <person name="Alfaro M."/>
            <person name="Sun H."/>
            <person name="Tritt A."/>
            <person name="Yoshinaga Y."/>
            <person name="Zwiers L.-H."/>
            <person name="Turgeon B."/>
            <person name="Goodwin S."/>
            <person name="Spatafora J."/>
            <person name="Crous P."/>
            <person name="Grigoriev I."/>
        </authorList>
    </citation>
    <scope>NUCLEOTIDE SEQUENCE</scope>
    <source>
        <strain evidence="1">CBS 690.94</strain>
    </source>
</reference>
<protein>
    <submittedName>
        <fullName evidence="1">Uncharacterized protein</fullName>
    </submittedName>
</protein>
<comment type="caution">
    <text evidence="1">The sequence shown here is derived from an EMBL/GenBank/DDBJ whole genome shotgun (WGS) entry which is preliminary data.</text>
</comment>
<accession>A0A9P4U7Q9</accession>
<gene>
    <name evidence="1" type="ORF">P171DRAFT_122123</name>
</gene>
<dbReference type="EMBL" id="MU001509">
    <property type="protein sequence ID" value="KAF2439403.1"/>
    <property type="molecule type" value="Genomic_DNA"/>
</dbReference>
<proteinExistence type="predicted"/>
<keyword evidence="2" id="KW-1185">Reference proteome</keyword>